<dbReference type="EMBL" id="HF936296">
    <property type="protein sequence ID" value="CCX34013.1"/>
    <property type="molecule type" value="Genomic_DNA"/>
</dbReference>
<proteinExistence type="predicted"/>
<dbReference type="Proteomes" id="UP000018144">
    <property type="component" value="Unassembled WGS sequence"/>
</dbReference>
<protein>
    <submittedName>
        <fullName evidence="1">Uncharacterized protein</fullName>
    </submittedName>
</protein>
<reference evidence="1 2" key="1">
    <citation type="journal article" date="2013" name="PLoS Genet.">
        <title>The genome and development-dependent transcriptomes of Pyronema confluens: a window into fungal evolution.</title>
        <authorList>
            <person name="Traeger S."/>
            <person name="Altegoer F."/>
            <person name="Freitag M."/>
            <person name="Gabaldon T."/>
            <person name="Kempken F."/>
            <person name="Kumar A."/>
            <person name="Marcet-Houben M."/>
            <person name="Poggeler S."/>
            <person name="Stajich J.E."/>
            <person name="Nowrousian M."/>
        </authorList>
    </citation>
    <scope>NUCLEOTIDE SEQUENCE [LARGE SCALE GENOMIC DNA]</scope>
    <source>
        <strain evidence="2">CBS 100304</strain>
        <tissue evidence="1">Vegetative mycelium</tissue>
    </source>
</reference>
<sequence length="127" mass="13846">MVSVNVVAAQSSLCIAGDLPCGSDQHQYVVSPSFLFKLFLTPRKSRTSSWETIRLVNIPGDIPSGNMCTPIILHKGGIALSWSHKKIALNPTGNRSIEVCGFEIPRVTYLLYGSLVHGDFCQILFAP</sequence>
<gene>
    <name evidence="1" type="ORF">PCON_02491</name>
</gene>
<keyword evidence="2" id="KW-1185">Reference proteome</keyword>
<accession>U4LWR6</accession>
<evidence type="ECO:0000313" key="1">
    <source>
        <dbReference type="EMBL" id="CCX34013.1"/>
    </source>
</evidence>
<dbReference type="AlphaFoldDB" id="U4LWR6"/>
<name>U4LWR6_PYROM</name>
<organism evidence="1 2">
    <name type="scientific">Pyronema omphalodes (strain CBS 100304)</name>
    <name type="common">Pyronema confluens</name>
    <dbReference type="NCBI Taxonomy" id="1076935"/>
    <lineage>
        <taxon>Eukaryota</taxon>
        <taxon>Fungi</taxon>
        <taxon>Dikarya</taxon>
        <taxon>Ascomycota</taxon>
        <taxon>Pezizomycotina</taxon>
        <taxon>Pezizomycetes</taxon>
        <taxon>Pezizales</taxon>
        <taxon>Pyronemataceae</taxon>
        <taxon>Pyronema</taxon>
    </lineage>
</organism>
<evidence type="ECO:0000313" key="2">
    <source>
        <dbReference type="Proteomes" id="UP000018144"/>
    </source>
</evidence>